<dbReference type="RefSeq" id="WP_284913692.1">
    <property type="nucleotide sequence ID" value="NZ_CP126980.1"/>
</dbReference>
<dbReference type="Proteomes" id="UP001240150">
    <property type="component" value="Chromosome"/>
</dbReference>
<protein>
    <submittedName>
        <fullName evidence="1">Uncharacterized protein</fullName>
    </submittedName>
</protein>
<name>A0ABY8W3S5_9ACTN</name>
<organism evidence="1 2">
    <name type="scientific">Actinoplanes oblitus</name>
    <dbReference type="NCBI Taxonomy" id="3040509"/>
    <lineage>
        <taxon>Bacteria</taxon>
        <taxon>Bacillati</taxon>
        <taxon>Actinomycetota</taxon>
        <taxon>Actinomycetes</taxon>
        <taxon>Micromonosporales</taxon>
        <taxon>Micromonosporaceae</taxon>
        <taxon>Actinoplanes</taxon>
    </lineage>
</organism>
<evidence type="ECO:0000313" key="2">
    <source>
        <dbReference type="Proteomes" id="UP001240150"/>
    </source>
</evidence>
<proteinExistence type="predicted"/>
<keyword evidence="2" id="KW-1185">Reference proteome</keyword>
<sequence>MTRTLLLLDGAMCIRRDGDPVAACGAAVEAFTQAPGRFRKGLVRQRAVELYASVPADQRESTDARELAELLAA</sequence>
<evidence type="ECO:0000313" key="1">
    <source>
        <dbReference type="EMBL" id="WIM92486.1"/>
    </source>
</evidence>
<gene>
    <name evidence="1" type="ORF">ACTOB_004428</name>
</gene>
<reference evidence="1 2" key="1">
    <citation type="submission" date="2023-06" db="EMBL/GenBank/DDBJ databases">
        <authorList>
            <person name="Yushchuk O."/>
            <person name="Binda E."/>
            <person name="Ruckert-Reed C."/>
            <person name="Fedorenko V."/>
            <person name="Kalinowski J."/>
            <person name="Marinelli F."/>
        </authorList>
    </citation>
    <scope>NUCLEOTIDE SEQUENCE [LARGE SCALE GENOMIC DNA]</scope>
    <source>
        <strain evidence="1 2">NRRL 3884</strain>
    </source>
</reference>
<dbReference type="EMBL" id="CP126980">
    <property type="protein sequence ID" value="WIM92486.1"/>
    <property type="molecule type" value="Genomic_DNA"/>
</dbReference>
<accession>A0ABY8W3S5</accession>